<dbReference type="Pfam" id="PF09363">
    <property type="entry name" value="XFP_C"/>
    <property type="match status" value="1"/>
</dbReference>
<dbReference type="PANTHER" id="PTHR31273:SF0">
    <property type="entry name" value="PHOSPHOKETOLASE-RELATED"/>
    <property type="match status" value="1"/>
</dbReference>
<keyword evidence="3" id="KW-0786">Thiamine pyrophosphate</keyword>
<evidence type="ECO:0000256" key="4">
    <source>
        <dbReference type="ARBA" id="ARBA00023239"/>
    </source>
</evidence>
<dbReference type="PROSITE" id="PS60002">
    <property type="entry name" value="PHOSPHOKETOLASE_1"/>
    <property type="match status" value="1"/>
</dbReference>
<dbReference type="InterPro" id="IPR018970">
    <property type="entry name" value="Xul5P/Fru6P_PKetolase_N"/>
</dbReference>
<keyword evidence="8" id="KW-1185">Reference proteome</keyword>
<feature type="domain" description="Xylulose 5-phosphate/Fructose 6-phosphate phosphoketolase C-terminal" evidence="5">
    <location>
        <begin position="609"/>
        <end position="810"/>
    </location>
</feature>
<dbReference type="Proteomes" id="UP001642482">
    <property type="component" value="Unassembled WGS sequence"/>
</dbReference>
<comment type="cofactor">
    <cofactor evidence="1">
        <name>thiamine diphosphate</name>
        <dbReference type="ChEBI" id="CHEBI:58937"/>
    </cofactor>
</comment>
<evidence type="ECO:0000313" key="7">
    <source>
        <dbReference type="EMBL" id="CAK7236494.1"/>
    </source>
</evidence>
<dbReference type="SUPFAM" id="SSF52518">
    <property type="entry name" value="Thiamin diphosphate-binding fold (THDP-binding)"/>
    <property type="match status" value="2"/>
</dbReference>
<dbReference type="InterPro" id="IPR029061">
    <property type="entry name" value="THDP-binding"/>
</dbReference>
<protein>
    <recommendedName>
        <fullName evidence="9">Phosphoketolase</fullName>
    </recommendedName>
</protein>
<dbReference type="InterPro" id="IPR009014">
    <property type="entry name" value="Transketo_C/PFOR_II"/>
</dbReference>
<dbReference type="InterPro" id="IPR005593">
    <property type="entry name" value="Xul5P/Fru6P_PKetolase"/>
</dbReference>
<dbReference type="Gene3D" id="3.40.50.920">
    <property type="match status" value="1"/>
</dbReference>
<organism evidence="7 8">
    <name type="scientific">Sporothrix eucalyptigena</name>
    <dbReference type="NCBI Taxonomy" id="1812306"/>
    <lineage>
        <taxon>Eukaryota</taxon>
        <taxon>Fungi</taxon>
        <taxon>Dikarya</taxon>
        <taxon>Ascomycota</taxon>
        <taxon>Pezizomycotina</taxon>
        <taxon>Sordariomycetes</taxon>
        <taxon>Sordariomycetidae</taxon>
        <taxon>Ophiostomatales</taxon>
        <taxon>Ophiostomataceae</taxon>
        <taxon>Sporothrix</taxon>
    </lineage>
</organism>
<dbReference type="PANTHER" id="PTHR31273">
    <property type="entry name" value="PHOSPHOKETOLASE-RELATED"/>
    <property type="match status" value="1"/>
</dbReference>
<dbReference type="NCBIfam" id="NF003617">
    <property type="entry name" value="PRK05261.1-2"/>
    <property type="match status" value="1"/>
</dbReference>
<feature type="domain" description="Xylulose 5-phosphate/Fructose 6-phosphate phosphoketolase N-terminal" evidence="6">
    <location>
        <begin position="29"/>
        <end position="391"/>
    </location>
</feature>
<evidence type="ECO:0000256" key="2">
    <source>
        <dbReference type="ARBA" id="ARBA00005623"/>
    </source>
</evidence>
<evidence type="ECO:0000259" key="6">
    <source>
        <dbReference type="Pfam" id="PF09364"/>
    </source>
</evidence>
<sequence length="825" mass="92767">MSSSLEIKVDTEAIRPFGPARSTVKGQPLSPEEIEQYNDFFSASLYLSLGMIYLRDNPLLREPLKIEQVKARLLGHFGSAPGQIFTYMHFNRLIKKYDLNAIFVSGPGHGAPAVLSQAYLEGTYSEVYPEKSEDVEGMQKFFKYFSFPGGIGSHATPETPGSIHEGGELGYSISHAYGTVYDHPNLIALTMVGDGEAETGPLATSWHSNKFLNPITDGAVLPVLHLNGYKINNPTVLARISHEELEALFVGYGYKPYFVEGDDIESMHQAMAATLEQCVLDIRAIQQEARSTGVAKRARWPMIVLRTPKGWTGPRKVDDHFLAGFWRAHQVPITDVHKNPKHLEVLEKWMRSYEPERLFGEKGRISDELREAMCPKGNRRMSANPVANGGLLKKPLKLPNFRDYGVNVDKPGAVTDGSMARLATFLRDVISANMTNFRMFGPDETESNMLAGVYSAGKKAWLGDYFEEDKDGGNLAHAGRVMEILSEHTVEGWLEGYVLSGRHGLLNSYEPFIHVIDSMVNQHCKWIEKCLEVEWRAKVASLNILLTAVVWRQDHNGFTHQDPGFLDVVANKSPEVVRIYLPPDGNCLLSVMDHCLRSSNYVNVVVSDKKDHLQYLPMEAAIEHCTKGIGIWSEFSTDAGEEPDLVMASCGDISTHESLAAVDLLLNHFPELKIRFVNVVDLFKLISHIDHPHGLTDREYTALFTDDKPIIFNFHSYPWLVHRLTYKRPGSKNLHVRGYKEKGNIDTPLELAIRNQTDRFSLAMDAIDRMPHLHNRGAAARQDLLNSQISARNEAFENGIDPDFLTDWKWPRKSLWNKTVTRLSG</sequence>
<evidence type="ECO:0000313" key="8">
    <source>
        <dbReference type="Proteomes" id="UP001642482"/>
    </source>
</evidence>
<evidence type="ECO:0000256" key="1">
    <source>
        <dbReference type="ARBA" id="ARBA00001964"/>
    </source>
</evidence>
<proteinExistence type="inferred from homology"/>
<dbReference type="Gene3D" id="3.40.50.970">
    <property type="match status" value="2"/>
</dbReference>
<dbReference type="InterPro" id="IPR019790">
    <property type="entry name" value="Xul5P/Fru6P_PKetolase_CS"/>
</dbReference>
<dbReference type="InterPro" id="IPR018969">
    <property type="entry name" value="Xul5P/Fru6P_PKetolase_C"/>
</dbReference>
<comment type="similarity">
    <text evidence="2">Belongs to the XFP family.</text>
</comment>
<evidence type="ECO:0000259" key="5">
    <source>
        <dbReference type="Pfam" id="PF09363"/>
    </source>
</evidence>
<comment type="caution">
    <text evidence="7">The sequence shown here is derived from an EMBL/GenBank/DDBJ whole genome shotgun (WGS) entry which is preliminary data.</text>
</comment>
<keyword evidence="4" id="KW-0456">Lyase</keyword>
<dbReference type="Pfam" id="PF03894">
    <property type="entry name" value="XFP"/>
    <property type="match status" value="1"/>
</dbReference>
<name>A0ABP0CWJ2_9PEZI</name>
<dbReference type="PIRSF" id="PIRSF017245">
    <property type="entry name" value="Phosphoketolase"/>
    <property type="match status" value="1"/>
</dbReference>
<evidence type="ECO:0008006" key="9">
    <source>
        <dbReference type="Google" id="ProtNLM"/>
    </source>
</evidence>
<evidence type="ECO:0000256" key="3">
    <source>
        <dbReference type="ARBA" id="ARBA00023052"/>
    </source>
</evidence>
<gene>
    <name evidence="7" type="ORF">SEUCBS140593_009638</name>
</gene>
<dbReference type="NCBIfam" id="NF003619">
    <property type="entry name" value="PRK05261.1-4"/>
    <property type="match status" value="1"/>
</dbReference>
<dbReference type="PROSITE" id="PS60003">
    <property type="entry name" value="PHOSPHOKETOLASE_2"/>
    <property type="match status" value="1"/>
</dbReference>
<dbReference type="InterPro" id="IPR019789">
    <property type="entry name" value="Xul5P/Fru6P_PKetolase_ThDP_BS"/>
</dbReference>
<dbReference type="EMBL" id="CAWUHD010000164">
    <property type="protein sequence ID" value="CAK7236494.1"/>
    <property type="molecule type" value="Genomic_DNA"/>
</dbReference>
<accession>A0ABP0CWJ2</accession>
<dbReference type="CDD" id="cd02011">
    <property type="entry name" value="TPP_PK"/>
    <property type="match status" value="1"/>
</dbReference>
<dbReference type="Pfam" id="PF09364">
    <property type="entry name" value="XFP_N"/>
    <property type="match status" value="1"/>
</dbReference>
<reference evidence="7 8" key="1">
    <citation type="submission" date="2024-01" db="EMBL/GenBank/DDBJ databases">
        <authorList>
            <person name="Allen C."/>
            <person name="Tagirdzhanova G."/>
        </authorList>
    </citation>
    <scope>NUCLEOTIDE SEQUENCE [LARGE SCALE GENOMIC DNA]</scope>
</reference>